<dbReference type="Gene3D" id="3.30.200.20">
    <property type="entry name" value="Phosphorylase Kinase, domain 1"/>
    <property type="match status" value="1"/>
</dbReference>
<dbReference type="GO" id="GO:0019253">
    <property type="term" value="P:reductive pentose-phosphate cycle"/>
    <property type="evidence" value="ECO:0007669"/>
    <property type="project" value="UniProtKB-UniRule"/>
</dbReference>
<dbReference type="InterPro" id="IPR014729">
    <property type="entry name" value="Rossmann-like_a/b/a_fold"/>
</dbReference>
<dbReference type="InterPro" id="IPR011009">
    <property type="entry name" value="Kinase-like_dom_sf"/>
</dbReference>
<comment type="miscellaneous">
    <text evidence="11">The basic functional RuBisCO is composed of a large chain homodimer in a 'head-to-tail' conformation. In form I RuBisCO this homodimer is arranged in a barrel-like tetramer with the small subunits forming a tetrameric 'cap' on each end of the 'barrel'.</text>
</comment>
<dbReference type="EMBL" id="CAJGYO010000007">
    <property type="protein sequence ID" value="CAD6248074.1"/>
    <property type="molecule type" value="Genomic_DNA"/>
</dbReference>
<dbReference type="GO" id="GO:0004672">
    <property type="term" value="F:protein kinase activity"/>
    <property type="evidence" value="ECO:0007669"/>
    <property type="project" value="InterPro"/>
</dbReference>
<dbReference type="InterPro" id="IPR006016">
    <property type="entry name" value="UspA"/>
</dbReference>
<evidence type="ECO:0000256" key="3">
    <source>
        <dbReference type="ARBA" id="ARBA00022531"/>
    </source>
</evidence>
<dbReference type="CDD" id="cd01989">
    <property type="entry name" value="USP_STK_Ubox_N"/>
    <property type="match status" value="1"/>
</dbReference>
<keyword evidence="7" id="KW-0833">Ubl conjugation pathway</keyword>
<accession>A0A811PXM4</accession>
<dbReference type="SUPFAM" id="SSF55239">
    <property type="entry name" value="RuBisCO, small subunit"/>
    <property type="match status" value="1"/>
</dbReference>
<dbReference type="SUPFAM" id="SSF56112">
    <property type="entry name" value="Protein kinase-like (PK-like)"/>
    <property type="match status" value="1"/>
</dbReference>
<organism evidence="15 16">
    <name type="scientific">Miscanthus lutarioriparius</name>
    <dbReference type="NCBI Taxonomy" id="422564"/>
    <lineage>
        <taxon>Eukaryota</taxon>
        <taxon>Viridiplantae</taxon>
        <taxon>Streptophyta</taxon>
        <taxon>Embryophyta</taxon>
        <taxon>Tracheophyta</taxon>
        <taxon>Spermatophyta</taxon>
        <taxon>Magnoliopsida</taxon>
        <taxon>Liliopsida</taxon>
        <taxon>Poales</taxon>
        <taxon>Poaceae</taxon>
        <taxon>PACMAD clade</taxon>
        <taxon>Panicoideae</taxon>
        <taxon>Andropogonodae</taxon>
        <taxon>Andropogoneae</taxon>
        <taxon>Saccharinae</taxon>
        <taxon>Miscanthus</taxon>
    </lineage>
</organism>
<comment type="similarity">
    <text evidence="11 12">Belongs to the RuBisCO small chain family.</text>
</comment>
<comment type="subunit">
    <text evidence="11 12">Heterohexadecamer of 8 large and 8 small subunits.</text>
</comment>
<reference evidence="15" key="1">
    <citation type="submission" date="2020-10" db="EMBL/GenBank/DDBJ databases">
        <authorList>
            <person name="Han B."/>
            <person name="Lu T."/>
            <person name="Zhao Q."/>
            <person name="Huang X."/>
            <person name="Zhao Y."/>
        </authorList>
    </citation>
    <scope>NUCLEOTIDE SEQUENCE</scope>
</reference>
<evidence type="ECO:0000256" key="9">
    <source>
        <dbReference type="ARBA" id="ARBA00023238"/>
    </source>
</evidence>
<feature type="domain" description="Protein kinase" evidence="14">
    <location>
        <begin position="487"/>
        <end position="759"/>
    </location>
</feature>
<evidence type="ECO:0000259" key="14">
    <source>
        <dbReference type="PROSITE" id="PS50011"/>
    </source>
</evidence>
<dbReference type="Pfam" id="PF07714">
    <property type="entry name" value="PK_Tyr_Ser-Thr"/>
    <property type="match status" value="1"/>
</dbReference>
<keyword evidence="5 11" id="KW-0934">Plastid</keyword>
<dbReference type="InterPro" id="IPR000719">
    <property type="entry name" value="Prot_kinase_dom"/>
</dbReference>
<dbReference type="PROSITE" id="PS50011">
    <property type="entry name" value="PROTEIN_KINASE_DOM"/>
    <property type="match status" value="1"/>
</dbReference>
<dbReference type="OrthoDB" id="4062651at2759"/>
<dbReference type="CDD" id="cd14066">
    <property type="entry name" value="STKc_IRAK"/>
    <property type="match status" value="1"/>
</dbReference>
<dbReference type="InterPro" id="IPR036385">
    <property type="entry name" value="RuBisCO_ssu_sf"/>
</dbReference>
<dbReference type="InterPro" id="IPR001245">
    <property type="entry name" value="Ser-Thr/Tyr_kinase_cat_dom"/>
</dbReference>
<dbReference type="SMART" id="SM00961">
    <property type="entry name" value="RuBisCO_small"/>
    <property type="match status" value="1"/>
</dbReference>
<keyword evidence="10 11" id="KW-0120">Carbon dioxide fixation</keyword>
<comment type="function">
    <text evidence="11 12">RuBisCO catalyzes two reactions: the carboxylation of D-ribulose 1,5-bisphosphate, the primary event in carbon dioxide fixation, as well as the oxidative fragmentation of the pentose substrate. Both reactions occur simultaneously and in competition at the same active site. Although the small subunit is not catalytic it is essential for maximal activity.</text>
</comment>
<protein>
    <recommendedName>
        <fullName evidence="11">Ribulose bisphosphate carboxylase small subunit, chloroplastic</fullName>
        <shortName evidence="11">RuBisCO small subunit</shortName>
    </recommendedName>
</protein>
<dbReference type="GO" id="GO:0009507">
    <property type="term" value="C:chloroplast"/>
    <property type="evidence" value="ECO:0007669"/>
    <property type="project" value="UniProtKB-SubCell"/>
</dbReference>
<feature type="region of interest" description="Disordered" evidence="13">
    <location>
        <begin position="423"/>
        <end position="444"/>
    </location>
</feature>
<evidence type="ECO:0000313" key="16">
    <source>
        <dbReference type="Proteomes" id="UP000604825"/>
    </source>
</evidence>
<gene>
    <name evidence="11" type="primary">RBCS</name>
    <name evidence="15" type="ORF">NCGR_LOCUS32236</name>
</gene>
<dbReference type="Pfam" id="PF00101">
    <property type="entry name" value="RuBisCO_small"/>
    <property type="match status" value="1"/>
</dbReference>
<proteinExistence type="inferred from homology"/>
<evidence type="ECO:0000256" key="7">
    <source>
        <dbReference type="ARBA" id="ARBA00022786"/>
    </source>
</evidence>
<dbReference type="PANTHER" id="PTHR45647">
    <property type="entry name" value="OS02G0152300 PROTEIN"/>
    <property type="match status" value="1"/>
</dbReference>
<dbReference type="PROSITE" id="PS00108">
    <property type="entry name" value="PROTEIN_KINASE_ST"/>
    <property type="match status" value="1"/>
</dbReference>
<comment type="catalytic activity">
    <reaction evidence="1">
        <text>S-ubiquitinyl-[E2 ubiquitin-conjugating enzyme]-L-cysteine + [acceptor protein]-L-lysine = [E2 ubiquitin-conjugating enzyme]-L-cysteine + N(6)-ubiquitinyl-[acceptor protein]-L-lysine.</text>
        <dbReference type="EC" id="2.3.2.27"/>
    </reaction>
</comment>
<evidence type="ECO:0000256" key="10">
    <source>
        <dbReference type="ARBA" id="ARBA00023300"/>
    </source>
</evidence>
<evidence type="ECO:0000256" key="5">
    <source>
        <dbReference type="ARBA" id="ARBA00022640"/>
    </source>
</evidence>
<dbReference type="InterPro" id="IPR051348">
    <property type="entry name" value="U-box_ubiquitin_ligases"/>
</dbReference>
<keyword evidence="4 11" id="KW-0113">Calvin cycle</keyword>
<dbReference type="GO" id="GO:0005524">
    <property type="term" value="F:ATP binding"/>
    <property type="evidence" value="ECO:0007669"/>
    <property type="project" value="UniProtKB-KW"/>
</dbReference>
<feature type="region of interest" description="Disordered" evidence="13">
    <location>
        <begin position="351"/>
        <end position="400"/>
    </location>
</feature>
<evidence type="ECO:0000256" key="4">
    <source>
        <dbReference type="ARBA" id="ARBA00022567"/>
    </source>
</evidence>
<keyword evidence="6" id="KW-0547">Nucleotide-binding</keyword>
<feature type="region of interest" description="Disordered" evidence="13">
    <location>
        <begin position="239"/>
        <end position="272"/>
    </location>
</feature>
<dbReference type="FunFam" id="3.30.190.10:FF:000001">
    <property type="entry name" value="Ribulose bisphosphate carboxylase small chain, chloroplastic"/>
    <property type="match status" value="1"/>
</dbReference>
<feature type="compositionally biased region" description="Basic and acidic residues" evidence="13">
    <location>
        <begin position="430"/>
        <end position="444"/>
    </location>
</feature>
<dbReference type="InterPro" id="IPR024681">
    <property type="entry name" value="RuBisCO_ssu"/>
</dbReference>
<dbReference type="Gene3D" id="3.40.50.620">
    <property type="entry name" value="HUPs"/>
    <property type="match status" value="1"/>
</dbReference>
<dbReference type="SMART" id="SM00220">
    <property type="entry name" value="S_TKc"/>
    <property type="match status" value="1"/>
</dbReference>
<dbReference type="Pfam" id="PF00582">
    <property type="entry name" value="Usp"/>
    <property type="match status" value="1"/>
</dbReference>
<comment type="caution">
    <text evidence="15">The sequence shown here is derived from an EMBL/GenBank/DDBJ whole genome shotgun (WGS) entry which is preliminary data.</text>
</comment>
<keyword evidence="16" id="KW-1185">Reference proteome</keyword>
<dbReference type="FunFam" id="3.30.200.20:FF:000162">
    <property type="entry name" value="Adenine nucleotide alpha hydrolase-like domain kinase"/>
    <property type="match status" value="1"/>
</dbReference>
<evidence type="ECO:0000256" key="6">
    <source>
        <dbReference type="ARBA" id="ARBA00022741"/>
    </source>
</evidence>
<dbReference type="GO" id="GO:0061630">
    <property type="term" value="F:ubiquitin protein ligase activity"/>
    <property type="evidence" value="ECO:0007669"/>
    <property type="project" value="UniProtKB-EC"/>
</dbReference>
<feature type="compositionally biased region" description="Low complexity" evidence="13">
    <location>
        <begin position="761"/>
        <end position="775"/>
    </location>
</feature>
<dbReference type="GO" id="GO:0009853">
    <property type="term" value="P:photorespiration"/>
    <property type="evidence" value="ECO:0007669"/>
    <property type="project" value="UniProtKB-UniRule"/>
</dbReference>
<dbReference type="InterPro" id="IPR008271">
    <property type="entry name" value="Ser/Thr_kinase_AS"/>
</dbReference>
<name>A0A811PXM4_9POAL</name>
<keyword evidence="3 11" id="KW-0602">Photosynthesis</keyword>
<evidence type="ECO:0000256" key="11">
    <source>
        <dbReference type="HAMAP-Rule" id="MF_00860"/>
    </source>
</evidence>
<dbReference type="Gene3D" id="3.30.190.10">
    <property type="entry name" value="Ribulose bisphosphate carboxylase, small subunit"/>
    <property type="match status" value="1"/>
</dbReference>
<evidence type="ECO:0000256" key="1">
    <source>
        <dbReference type="ARBA" id="ARBA00000900"/>
    </source>
</evidence>
<evidence type="ECO:0000313" key="15">
    <source>
        <dbReference type="EMBL" id="CAD6248074.1"/>
    </source>
</evidence>
<dbReference type="PANTHER" id="PTHR45647:SF139">
    <property type="entry name" value="OS02G0152300 PROTEIN"/>
    <property type="match status" value="1"/>
</dbReference>
<keyword evidence="8" id="KW-0067">ATP-binding</keyword>
<feature type="region of interest" description="Disordered" evidence="13">
    <location>
        <begin position="761"/>
        <end position="792"/>
    </location>
</feature>
<dbReference type="AlphaFoldDB" id="A0A811PXM4"/>
<dbReference type="PRINTS" id="PR00152">
    <property type="entry name" value="RUBISCOSMALL"/>
</dbReference>
<dbReference type="SUPFAM" id="SSF52402">
    <property type="entry name" value="Adenine nucleotide alpha hydrolases-like"/>
    <property type="match status" value="1"/>
</dbReference>
<evidence type="ECO:0000256" key="12">
    <source>
        <dbReference type="RuleBase" id="RU003627"/>
    </source>
</evidence>
<evidence type="ECO:0000256" key="8">
    <source>
        <dbReference type="ARBA" id="ARBA00022840"/>
    </source>
</evidence>
<comment type="subcellular location">
    <subcellularLocation>
        <location evidence="11">Plastid</location>
        <location evidence="11">Chloroplast</location>
    </subcellularLocation>
</comment>
<keyword evidence="2 11" id="KW-0150">Chloroplast</keyword>
<sequence length="919" mass="102596">MSYTFNTQPIVAPAKKKDTRNDAADAAVKHCNPLSSSEHGRAAVAVDGDRGSQYALKWAADNILSRARPFFLIHVRSKPTFLQGPGGKQFAISHVQDDIPADFHAQMDLQAKDLMIPFQCFCSRRGLQCREIVLDGTDVSKAIVDFVVSNKVDKLVLGSASRNAFTRTIWKLDVPTSVTKSAPTFCSVYVIAKGKISSFRPATYANDTGKEDLKSDLPGHNLSRPIPVRALMPIYASSDESTEDGSFMSSDQQRHSDSSSVQTASSCPSGFLNDVDQQYRHPLLSLNTDNEQASHAPRRQFLGFDDSSLKDSTLNPGYNEDDEAELSLFRIERKEKNGDMLPWNNYTEEHKEMARNPESSSIPPSHRNKPEAEAEACSQSAIGPKHKLLTLDPPPRDAQRGERITEELKDHDLQDVIHPILRRWPPISSPRDDNRTGSTPEETRKLDLKLKALPRPIETKRMIECLPTRLECRIFTADDITNATNHFADELKIGEGGYGPVYKATLDNTLVAIKILYSNITQGLKQFQQEVELLNNIRHPNMVHLVGACPEYGCLVYEYMPNGSLEDRLFCHSGTPPLPWQLRFRIAVEIASGLLYLHKMKPEAFVHRDLKPGNILLDGNFVTKIGDVGLARIIPRSMDGAAATTQYRETAAAGTFCYIDPEYQKTGLVCTKSDVYALGVIFLQMVTAREAMGLAYTVSDALEEGTFADLLDGKVTGWPVQEAQAFAELALKCCEMRRRDRPDLETVVMPELIRLHRLVSPSEYPSSSSSSLPPSMDQAHHRSASDKTSQTWNPFANTRHEAYLPPLTEQYVAKEVDFILARGWVPCLEFDKAGTTIHRSNSRMPGYYDGRYWTLWKLPMFGCTDAAQVLRELGECRREYPDAYVRLIAFDSSRQCQCMSFVVHKPSSGAPAAACTVYS</sequence>
<dbReference type="GO" id="GO:0016984">
    <property type="term" value="F:ribulose-bisphosphate carboxylase activity"/>
    <property type="evidence" value="ECO:0007669"/>
    <property type="project" value="UniProtKB-UniRule"/>
</dbReference>
<dbReference type="Proteomes" id="UP000604825">
    <property type="component" value="Unassembled WGS sequence"/>
</dbReference>
<dbReference type="Gene3D" id="1.10.510.10">
    <property type="entry name" value="Transferase(Phosphotransferase) domain 1"/>
    <property type="match status" value="1"/>
</dbReference>
<evidence type="ECO:0000256" key="2">
    <source>
        <dbReference type="ARBA" id="ARBA00022528"/>
    </source>
</evidence>
<dbReference type="HAMAP" id="MF_00859">
    <property type="entry name" value="RuBisCO_S_bact"/>
    <property type="match status" value="1"/>
</dbReference>
<dbReference type="InterPro" id="IPR000894">
    <property type="entry name" value="RuBisCO_ssu_dom"/>
</dbReference>
<dbReference type="CDD" id="cd03527">
    <property type="entry name" value="RuBisCO_small"/>
    <property type="match status" value="1"/>
</dbReference>
<keyword evidence="9 11" id="KW-0601">Photorespiration</keyword>
<evidence type="ECO:0000256" key="13">
    <source>
        <dbReference type="SAM" id="MobiDB-lite"/>
    </source>
</evidence>